<keyword evidence="3" id="KW-1185">Reference proteome</keyword>
<proteinExistence type="predicted"/>
<dbReference type="VEuPathDB" id="TrichDB:TVAGG3_0480540"/>
<gene>
    <name evidence="2" type="ORF">TVAG_266760</name>
</gene>
<organism evidence="2 3">
    <name type="scientific">Trichomonas vaginalis (strain ATCC PRA-98 / G3)</name>
    <dbReference type="NCBI Taxonomy" id="412133"/>
    <lineage>
        <taxon>Eukaryota</taxon>
        <taxon>Metamonada</taxon>
        <taxon>Parabasalia</taxon>
        <taxon>Trichomonadida</taxon>
        <taxon>Trichomonadidae</taxon>
        <taxon>Trichomonas</taxon>
    </lineage>
</organism>
<dbReference type="Proteomes" id="UP000001542">
    <property type="component" value="Unassembled WGS sequence"/>
</dbReference>
<dbReference type="KEGG" id="tva:4775330"/>
<evidence type="ECO:0000313" key="2">
    <source>
        <dbReference type="EMBL" id="EAY17313.1"/>
    </source>
</evidence>
<dbReference type="EMBL" id="DS113232">
    <property type="protein sequence ID" value="EAY17313.1"/>
    <property type="molecule type" value="Genomic_DNA"/>
</dbReference>
<reference evidence="2" key="1">
    <citation type="submission" date="2006-10" db="EMBL/GenBank/DDBJ databases">
        <authorList>
            <person name="Amadeo P."/>
            <person name="Zhao Q."/>
            <person name="Wortman J."/>
            <person name="Fraser-Liggett C."/>
            <person name="Carlton J."/>
        </authorList>
    </citation>
    <scope>NUCLEOTIDE SEQUENCE</scope>
    <source>
        <strain evidence="2">G3</strain>
    </source>
</reference>
<protein>
    <submittedName>
        <fullName evidence="2">Uncharacterized protein</fullName>
    </submittedName>
</protein>
<sequence length="818" mass="93755">MMLLLFLAKFAQQAIRCDEITKLLEFNQPISLTCTGLTDQAYLIKFYVNGLYIDNYYGYTGNVTGPNTITVTVTDIKPFTLFQIIEVPNYDSDFINVKFNSNPQITVYSFAGYSGQWNQFSFGKLFAYDYYEKGRESYRFALTQNTNVNEDIFQENSLQISNEYLHNVFIPSSVQEGDYYIVGQLIYIDEKGVTKKSSLSYSPLTSIVKSNNSNQFSVKKQDEQKTFIDSIGRLEISYEAYPTVPYAKIMSKIGGYSEDISLYEDQIDITNIYYGRDTFYISNSLYEIEHSITFILVDTSSSQILNHTEIEIDILPKIAIKSHTIDHPKDTNDRYLLLPEEFITGTITLQNQIPKEFISVSDDRDKLIGNITEIPGESKKFAFSIKVNLDDYSWNILRIYFNVESDSDYFSLHFSYLKMEINVNHCLPKSGTIGGNINIIISNADNLHLKIVGKIGQYESMISSYIEIDSRESDHDFSIDLANKITYNTEETLPTQATFALLYNDAIITHKTIDFLILEPPEIESITLSGTTQEFATNSRMTFIIKIIKADLIEDSSLKFEFAESGVSDMSNPTIVNTYKPVKVSNTENDYMFVLIVPNNVAPGQKNLLVKILDTIGQESSLFIIPVTITQGRQITESSISCHKTQDMMPDNSEQMFKCNIDNIESNPVYYKAKVDTHIDSDYEQYDLDVRMEEIGNENEFNVYVTIPVQNEEKMSFSFAMISSNENTIIKYSDVSDIKIVPSPKIRQTSYDTFNVEKYSKMEFQFRLDYICEFESMKAQYKDSASNSEFQNVISKSALREINYYGYLYNAFYVTANI</sequence>
<feature type="signal peptide" evidence="1">
    <location>
        <begin position="1"/>
        <end position="17"/>
    </location>
</feature>
<dbReference type="AlphaFoldDB" id="A2DQM9"/>
<dbReference type="RefSeq" id="XP_001329536.1">
    <property type="nucleotide sequence ID" value="XM_001329501.1"/>
</dbReference>
<accession>A2DQM9</accession>
<reference evidence="2" key="2">
    <citation type="journal article" date="2007" name="Science">
        <title>Draft genome sequence of the sexually transmitted pathogen Trichomonas vaginalis.</title>
        <authorList>
            <person name="Carlton J.M."/>
            <person name="Hirt R.P."/>
            <person name="Silva J.C."/>
            <person name="Delcher A.L."/>
            <person name="Schatz M."/>
            <person name="Zhao Q."/>
            <person name="Wortman J.R."/>
            <person name="Bidwell S.L."/>
            <person name="Alsmark U.C.M."/>
            <person name="Besteiro S."/>
            <person name="Sicheritz-Ponten T."/>
            <person name="Noel C.J."/>
            <person name="Dacks J.B."/>
            <person name="Foster P.G."/>
            <person name="Simillion C."/>
            <person name="Van de Peer Y."/>
            <person name="Miranda-Saavedra D."/>
            <person name="Barton G.J."/>
            <person name="Westrop G.D."/>
            <person name="Mueller S."/>
            <person name="Dessi D."/>
            <person name="Fiori P.L."/>
            <person name="Ren Q."/>
            <person name="Paulsen I."/>
            <person name="Zhang H."/>
            <person name="Bastida-Corcuera F.D."/>
            <person name="Simoes-Barbosa A."/>
            <person name="Brown M.T."/>
            <person name="Hayes R.D."/>
            <person name="Mukherjee M."/>
            <person name="Okumura C.Y."/>
            <person name="Schneider R."/>
            <person name="Smith A.J."/>
            <person name="Vanacova S."/>
            <person name="Villalvazo M."/>
            <person name="Haas B.J."/>
            <person name="Pertea M."/>
            <person name="Feldblyum T.V."/>
            <person name="Utterback T.R."/>
            <person name="Shu C.L."/>
            <person name="Osoegawa K."/>
            <person name="de Jong P.J."/>
            <person name="Hrdy I."/>
            <person name="Horvathova L."/>
            <person name="Zubacova Z."/>
            <person name="Dolezal P."/>
            <person name="Malik S.B."/>
            <person name="Logsdon J.M. Jr."/>
            <person name="Henze K."/>
            <person name="Gupta A."/>
            <person name="Wang C.C."/>
            <person name="Dunne R.L."/>
            <person name="Upcroft J.A."/>
            <person name="Upcroft P."/>
            <person name="White O."/>
            <person name="Salzberg S.L."/>
            <person name="Tang P."/>
            <person name="Chiu C.-H."/>
            <person name="Lee Y.-S."/>
            <person name="Embley T.M."/>
            <person name="Coombs G.H."/>
            <person name="Mottram J.C."/>
            <person name="Tachezy J."/>
            <person name="Fraser-Liggett C.M."/>
            <person name="Johnson P.J."/>
        </authorList>
    </citation>
    <scope>NUCLEOTIDE SEQUENCE [LARGE SCALE GENOMIC DNA]</scope>
    <source>
        <strain evidence="2">G3</strain>
    </source>
</reference>
<feature type="chain" id="PRO_5002643079" evidence="1">
    <location>
        <begin position="18"/>
        <end position="818"/>
    </location>
</feature>
<evidence type="ECO:0000313" key="3">
    <source>
        <dbReference type="Proteomes" id="UP000001542"/>
    </source>
</evidence>
<evidence type="ECO:0000256" key="1">
    <source>
        <dbReference type="SAM" id="SignalP"/>
    </source>
</evidence>
<dbReference type="VEuPathDB" id="TrichDB:TVAG_266760"/>
<keyword evidence="1" id="KW-0732">Signal</keyword>
<dbReference type="InParanoid" id="A2DQM9"/>
<name>A2DQM9_TRIV3</name>